<dbReference type="SUPFAM" id="SSF51445">
    <property type="entry name" value="(Trans)glycosidases"/>
    <property type="match status" value="1"/>
</dbReference>
<dbReference type="Gene3D" id="3.20.20.80">
    <property type="entry name" value="Glycosidases"/>
    <property type="match status" value="1"/>
</dbReference>
<name>A4UX22_9EUKA</name>
<keyword evidence="9" id="KW-0624">Polysaccharide degradation</keyword>
<reference evidence="12" key="1">
    <citation type="journal article" date="2010" name="PLoS ONE">
        <title>Phylogenetic analysis of cellulolytic enzyme genes from representative lineages of termites and a related cockroach.</title>
        <authorList>
            <person name="Todaka N."/>
            <person name="Inoue T."/>
            <person name="Saita K."/>
            <person name="Ohkuma M."/>
            <person name="Nalepa C.A."/>
            <person name="Lenz M."/>
            <person name="Kudo T."/>
            <person name="Moriya S."/>
        </authorList>
    </citation>
    <scope>NUCLEOTIDE SEQUENCE</scope>
</reference>
<dbReference type="InterPro" id="IPR044846">
    <property type="entry name" value="GH10"/>
</dbReference>
<evidence type="ECO:0000256" key="5">
    <source>
        <dbReference type="ARBA" id="ARBA00022729"/>
    </source>
</evidence>
<keyword evidence="6 12" id="KW-0378">Hydrolase</keyword>
<protein>
    <recommendedName>
        <fullName evidence="3">endo-1,4-beta-xylanase</fullName>
        <ecNumber evidence="3">3.2.1.8</ecNumber>
    </recommendedName>
</protein>
<evidence type="ECO:0000256" key="10">
    <source>
        <dbReference type="SAM" id="SignalP"/>
    </source>
</evidence>
<accession>A4UX22</accession>
<keyword evidence="4" id="KW-0858">Xylan degradation</keyword>
<dbReference type="CAZy" id="GH10">
    <property type="family name" value="Glycoside Hydrolase Family 10"/>
</dbReference>
<comment type="catalytic activity">
    <reaction evidence="1">
        <text>Endohydrolysis of (1-&gt;4)-beta-D-xylosidic linkages in xylans.</text>
        <dbReference type="EC" id="3.2.1.8"/>
    </reaction>
</comment>
<evidence type="ECO:0000256" key="3">
    <source>
        <dbReference type="ARBA" id="ARBA00012590"/>
    </source>
</evidence>
<evidence type="ECO:0000256" key="6">
    <source>
        <dbReference type="ARBA" id="ARBA00022801"/>
    </source>
</evidence>
<dbReference type="InterPro" id="IPR017853">
    <property type="entry name" value="GH"/>
</dbReference>
<proteinExistence type="evidence at transcript level"/>
<dbReference type="EC" id="3.2.1.8" evidence="3"/>
<feature type="signal peptide" evidence="10">
    <location>
        <begin position="1"/>
        <end position="18"/>
    </location>
</feature>
<dbReference type="InterPro" id="IPR001000">
    <property type="entry name" value="GH10_dom"/>
</dbReference>
<dbReference type="Pfam" id="PF00331">
    <property type="entry name" value="Glyco_hydro_10"/>
    <property type="match status" value="1"/>
</dbReference>
<comment type="similarity">
    <text evidence="2">Belongs to the glycosyl hydrolase 10 (cellulase F) family.</text>
</comment>
<evidence type="ECO:0000256" key="7">
    <source>
        <dbReference type="ARBA" id="ARBA00023277"/>
    </source>
</evidence>
<keyword evidence="8" id="KW-0326">Glycosidase</keyword>
<dbReference type="EMBL" id="AB274673">
    <property type="protein sequence ID" value="BAF57432.1"/>
    <property type="molecule type" value="mRNA"/>
</dbReference>
<dbReference type="AlphaFoldDB" id="A4UX22"/>
<evidence type="ECO:0000256" key="8">
    <source>
        <dbReference type="ARBA" id="ARBA00023295"/>
    </source>
</evidence>
<dbReference type="GO" id="GO:0031176">
    <property type="term" value="F:endo-1,4-beta-xylanase activity"/>
    <property type="evidence" value="ECO:0007669"/>
    <property type="project" value="UniProtKB-EC"/>
</dbReference>
<evidence type="ECO:0000256" key="1">
    <source>
        <dbReference type="ARBA" id="ARBA00000681"/>
    </source>
</evidence>
<feature type="domain" description="GH10" evidence="11">
    <location>
        <begin position="28"/>
        <end position="301"/>
    </location>
</feature>
<evidence type="ECO:0000256" key="9">
    <source>
        <dbReference type="ARBA" id="ARBA00023326"/>
    </source>
</evidence>
<dbReference type="GO" id="GO:0045493">
    <property type="term" value="P:xylan catabolic process"/>
    <property type="evidence" value="ECO:0007669"/>
    <property type="project" value="UniProtKB-KW"/>
</dbReference>
<keyword evidence="5 10" id="KW-0732">Signal</keyword>
<dbReference type="PANTHER" id="PTHR31490:SF88">
    <property type="entry name" value="BETA-XYLANASE"/>
    <property type="match status" value="1"/>
</dbReference>
<evidence type="ECO:0000313" key="12">
    <source>
        <dbReference type="EMBL" id="BAF57432.1"/>
    </source>
</evidence>
<evidence type="ECO:0000259" key="11">
    <source>
        <dbReference type="PROSITE" id="PS51760"/>
    </source>
</evidence>
<dbReference type="SMART" id="SM00633">
    <property type="entry name" value="Glyco_10"/>
    <property type="match status" value="1"/>
</dbReference>
<keyword evidence="7" id="KW-0119">Carbohydrate metabolism</keyword>
<sequence>MFAVFILRGLALSPIAKGCKKFVGNIIPASLPMNWDKYWNQATSENGCKWGTVEASRGMYNWGQCDLTASHCKTAGIPFKYHCFVWGSQEPGWASGAAGSAKQVLQGLMGSASQRYKPELIDVVNEALHAPSSIRSGLGGNGVSGWDWIETAFSLAKTYFPDSTLILNDYGIINDASATQRLLGIAKAAPSVQALGIQTHQFNIDNLAAATAQANVATLAASGKPIYSSEMDASGGDSAQCATYQRIFPVLWTNSAVKGITLWGWITGQTWKQGTGIYSNGVESCALKWLIQYVESNCGSI</sequence>
<dbReference type="PROSITE" id="PS51760">
    <property type="entry name" value="GH10_2"/>
    <property type="match status" value="1"/>
</dbReference>
<feature type="chain" id="PRO_5002673316" description="endo-1,4-beta-xylanase" evidence="10">
    <location>
        <begin position="19"/>
        <end position="301"/>
    </location>
</feature>
<dbReference type="PANTHER" id="PTHR31490">
    <property type="entry name" value="GLYCOSYL HYDROLASE"/>
    <property type="match status" value="1"/>
</dbReference>
<evidence type="ECO:0000256" key="4">
    <source>
        <dbReference type="ARBA" id="ARBA00022651"/>
    </source>
</evidence>
<organism evidence="12">
    <name type="scientific">uncultured symbiotic protist of Mastotermes darwiniensis</name>
    <dbReference type="NCBI Taxonomy" id="403661"/>
    <lineage>
        <taxon>Eukaryota</taxon>
        <taxon>environmental samples</taxon>
    </lineage>
</organism>
<evidence type="ECO:0000256" key="2">
    <source>
        <dbReference type="ARBA" id="ARBA00007495"/>
    </source>
</evidence>